<reference evidence="1 2" key="1">
    <citation type="submission" date="2016-04" db="EMBL/GenBank/DDBJ databases">
        <title>A degradative enzymes factory behind the ericoid mycorrhizal symbiosis.</title>
        <authorList>
            <consortium name="DOE Joint Genome Institute"/>
            <person name="Martino E."/>
            <person name="Morin E."/>
            <person name="Grelet G."/>
            <person name="Kuo A."/>
            <person name="Kohler A."/>
            <person name="Daghino S."/>
            <person name="Barry K."/>
            <person name="Choi C."/>
            <person name="Cichocki N."/>
            <person name="Clum A."/>
            <person name="Copeland A."/>
            <person name="Hainaut M."/>
            <person name="Haridas S."/>
            <person name="Labutti K."/>
            <person name="Lindquist E."/>
            <person name="Lipzen A."/>
            <person name="Khouja H.-R."/>
            <person name="Murat C."/>
            <person name="Ohm R."/>
            <person name="Olson A."/>
            <person name="Spatafora J."/>
            <person name="Veneault-Fourrey C."/>
            <person name="Henrissat B."/>
            <person name="Grigoriev I."/>
            <person name="Martin F."/>
            <person name="Perotto S."/>
        </authorList>
    </citation>
    <scope>NUCLEOTIDE SEQUENCE [LARGE SCALE GENOMIC DNA]</scope>
    <source>
        <strain evidence="1 2">F</strain>
    </source>
</reference>
<dbReference type="AlphaFoldDB" id="A0A2J6S1S8"/>
<protein>
    <submittedName>
        <fullName evidence="1">Uncharacterized protein</fullName>
    </submittedName>
</protein>
<keyword evidence="2" id="KW-1185">Reference proteome</keyword>
<organism evidence="1 2">
    <name type="scientific">Hyaloscypha variabilis (strain UAMH 11265 / GT02V1 / F)</name>
    <name type="common">Meliniomyces variabilis</name>
    <dbReference type="NCBI Taxonomy" id="1149755"/>
    <lineage>
        <taxon>Eukaryota</taxon>
        <taxon>Fungi</taxon>
        <taxon>Dikarya</taxon>
        <taxon>Ascomycota</taxon>
        <taxon>Pezizomycotina</taxon>
        <taxon>Leotiomycetes</taxon>
        <taxon>Helotiales</taxon>
        <taxon>Hyaloscyphaceae</taxon>
        <taxon>Hyaloscypha</taxon>
        <taxon>Hyaloscypha variabilis</taxon>
    </lineage>
</organism>
<evidence type="ECO:0000313" key="1">
    <source>
        <dbReference type="EMBL" id="PMD44705.1"/>
    </source>
</evidence>
<sequence length="117" mass="12743">MDYDPPCSNASVYLGVDGVLHTPSTEAQDYSRTAEIPPRPCYSELAKIPARVPTVPTEDLGLHSQVVNTTPSRIVSGQFTSWPPIPASITALCRPGDMGFERVKLARSGCQLRIYQP</sequence>
<name>A0A2J6S1S8_HYAVF</name>
<proteinExistence type="predicted"/>
<gene>
    <name evidence="1" type="ORF">L207DRAFT_509399</name>
</gene>
<accession>A0A2J6S1S8</accession>
<dbReference type="Proteomes" id="UP000235786">
    <property type="component" value="Unassembled WGS sequence"/>
</dbReference>
<dbReference type="EMBL" id="KZ613941">
    <property type="protein sequence ID" value="PMD44705.1"/>
    <property type="molecule type" value="Genomic_DNA"/>
</dbReference>
<evidence type="ECO:0000313" key="2">
    <source>
        <dbReference type="Proteomes" id="UP000235786"/>
    </source>
</evidence>